<reference evidence="2" key="1">
    <citation type="submission" date="2023-03" db="EMBL/GenBank/DDBJ databases">
        <title>Andean soil-derived lignocellulolytic bacterial consortium as a source of novel taxa and putative plastic-active enzymes.</title>
        <authorList>
            <person name="Diaz-Garcia L."/>
            <person name="Chuvochina M."/>
            <person name="Feuerriegel G."/>
            <person name="Bunk B."/>
            <person name="Sproer C."/>
            <person name="Streit W.R."/>
            <person name="Rodriguez L.M."/>
            <person name="Overmann J."/>
            <person name="Jimenez D.J."/>
        </authorList>
    </citation>
    <scope>NUCLEOTIDE SEQUENCE</scope>
    <source>
        <strain evidence="2">MAG 876</strain>
    </source>
</reference>
<evidence type="ECO:0000313" key="3">
    <source>
        <dbReference type="Proteomes" id="UP001216329"/>
    </source>
</evidence>
<feature type="signal peptide" evidence="1">
    <location>
        <begin position="1"/>
        <end position="22"/>
    </location>
</feature>
<organism evidence="2 3">
    <name type="scientific">Candidatus Pseudomonas phytovorans</name>
    <dbReference type="NCBI Taxonomy" id="3121377"/>
    <lineage>
        <taxon>Bacteria</taxon>
        <taxon>Pseudomonadati</taxon>
        <taxon>Pseudomonadota</taxon>
        <taxon>Gammaproteobacteria</taxon>
        <taxon>Pseudomonadales</taxon>
        <taxon>Pseudomonadaceae</taxon>
        <taxon>Pseudomonas</taxon>
    </lineage>
</organism>
<dbReference type="AlphaFoldDB" id="A0AAJ5WLV3"/>
<dbReference type="Proteomes" id="UP001216329">
    <property type="component" value="Chromosome"/>
</dbReference>
<evidence type="ECO:0000256" key="1">
    <source>
        <dbReference type="SAM" id="SignalP"/>
    </source>
</evidence>
<accession>A0AAJ5WLV3</accession>
<evidence type="ECO:0000313" key="2">
    <source>
        <dbReference type="EMBL" id="WEK33031.1"/>
    </source>
</evidence>
<sequence>MRFQSLLAVCAMSALLPLAAHAGDFPPGKEQGYMAQCREVATGQGVSAEMATKHCSCGAQAIKKNFTDAEIADLDSKDGVDAKLMAKAQTVVKQACAPHS</sequence>
<gene>
    <name evidence="2" type="ORF">P0Y58_12855</name>
</gene>
<evidence type="ECO:0008006" key="4">
    <source>
        <dbReference type="Google" id="ProtNLM"/>
    </source>
</evidence>
<dbReference type="EMBL" id="CP119325">
    <property type="protein sequence ID" value="WEK33031.1"/>
    <property type="molecule type" value="Genomic_DNA"/>
</dbReference>
<name>A0AAJ5WLV3_9PSED</name>
<proteinExistence type="predicted"/>
<feature type="chain" id="PRO_5042472415" description="Secreted protein" evidence="1">
    <location>
        <begin position="23"/>
        <end position="100"/>
    </location>
</feature>
<protein>
    <recommendedName>
        <fullName evidence="4">Secreted protein</fullName>
    </recommendedName>
</protein>
<keyword evidence="1" id="KW-0732">Signal</keyword>